<dbReference type="EMBL" id="ABWK02000001">
    <property type="protein sequence ID" value="EEX69947.1"/>
    <property type="molecule type" value="Genomic_DNA"/>
</dbReference>
<dbReference type="AlphaFoldDB" id="C9KJ81"/>
<dbReference type="PATRIC" id="fig|500635.8.peg.74"/>
<dbReference type="GO" id="GO:0003677">
    <property type="term" value="F:DNA binding"/>
    <property type="evidence" value="ECO:0007669"/>
    <property type="project" value="UniProtKB-KW"/>
</dbReference>
<dbReference type="InterPro" id="IPR011010">
    <property type="entry name" value="DNA_brk_join_enz"/>
</dbReference>
<accession>C9KJ81</accession>
<dbReference type="Gene3D" id="1.10.443.10">
    <property type="entry name" value="Intergrase catalytic core"/>
    <property type="match status" value="1"/>
</dbReference>
<dbReference type="Pfam" id="PF00589">
    <property type="entry name" value="Phage_integrase"/>
    <property type="match status" value="1"/>
</dbReference>
<dbReference type="InterPro" id="IPR050090">
    <property type="entry name" value="Tyrosine_recombinase_XerCD"/>
</dbReference>
<dbReference type="Proteomes" id="UP000003671">
    <property type="component" value="Unassembled WGS sequence"/>
</dbReference>
<organism evidence="5 6">
    <name type="scientific">Mitsuokella multacida DSM 20544</name>
    <dbReference type="NCBI Taxonomy" id="500635"/>
    <lineage>
        <taxon>Bacteria</taxon>
        <taxon>Bacillati</taxon>
        <taxon>Bacillota</taxon>
        <taxon>Negativicutes</taxon>
        <taxon>Selenomonadales</taxon>
        <taxon>Selenomonadaceae</taxon>
        <taxon>Mitsuokella</taxon>
    </lineage>
</organism>
<dbReference type="CDD" id="cd01189">
    <property type="entry name" value="INT_ICEBs1_C_like"/>
    <property type="match status" value="1"/>
</dbReference>
<dbReference type="InterPro" id="IPR002104">
    <property type="entry name" value="Integrase_catalytic"/>
</dbReference>
<dbReference type="InterPro" id="IPR013762">
    <property type="entry name" value="Integrase-like_cat_sf"/>
</dbReference>
<evidence type="ECO:0000259" key="4">
    <source>
        <dbReference type="PROSITE" id="PS51898"/>
    </source>
</evidence>
<comment type="caution">
    <text evidence="5">The sequence shown here is derived from an EMBL/GenBank/DDBJ whole genome shotgun (WGS) entry which is preliminary data.</text>
</comment>
<evidence type="ECO:0000256" key="2">
    <source>
        <dbReference type="ARBA" id="ARBA00023125"/>
    </source>
</evidence>
<name>C9KJ81_9FIRM</name>
<reference evidence="5" key="1">
    <citation type="submission" date="2009-09" db="EMBL/GenBank/DDBJ databases">
        <authorList>
            <person name="Weinstock G."/>
            <person name="Sodergren E."/>
            <person name="Clifton S."/>
            <person name="Fulton L."/>
            <person name="Fulton B."/>
            <person name="Courtney L."/>
            <person name="Fronick C."/>
            <person name="Harrison M."/>
            <person name="Strong C."/>
            <person name="Farmer C."/>
            <person name="Delahaunty K."/>
            <person name="Markovic C."/>
            <person name="Hall O."/>
            <person name="Minx P."/>
            <person name="Tomlinson C."/>
            <person name="Mitreva M."/>
            <person name="Nelson J."/>
            <person name="Hou S."/>
            <person name="Wollam A."/>
            <person name="Pepin K.H."/>
            <person name="Johnson M."/>
            <person name="Bhonagiri V."/>
            <person name="Nash W.E."/>
            <person name="Warren W."/>
            <person name="Chinwalla A."/>
            <person name="Mardis E.R."/>
            <person name="Wilson R.K."/>
        </authorList>
    </citation>
    <scope>NUCLEOTIDE SEQUENCE [LARGE SCALE GENOMIC DNA]</scope>
    <source>
        <strain evidence="5">DSM 20544</strain>
    </source>
</reference>
<dbReference type="PROSITE" id="PS51898">
    <property type="entry name" value="TYR_RECOMBINASE"/>
    <property type="match status" value="1"/>
</dbReference>
<evidence type="ECO:0000256" key="3">
    <source>
        <dbReference type="ARBA" id="ARBA00023172"/>
    </source>
</evidence>
<dbReference type="GO" id="GO:0015074">
    <property type="term" value="P:DNA integration"/>
    <property type="evidence" value="ECO:0007669"/>
    <property type="project" value="InterPro"/>
</dbReference>
<keyword evidence="3" id="KW-0233">DNA recombination</keyword>
<dbReference type="HOGENOM" id="CLU_027562_17_1_9"/>
<proteinExistence type="inferred from homology"/>
<dbReference type="InterPro" id="IPR010998">
    <property type="entry name" value="Integrase_recombinase_N"/>
</dbReference>
<dbReference type="eggNOG" id="COG0582">
    <property type="taxonomic scope" value="Bacteria"/>
</dbReference>
<dbReference type="PANTHER" id="PTHR30349:SF64">
    <property type="entry name" value="PROPHAGE INTEGRASE INTD-RELATED"/>
    <property type="match status" value="1"/>
</dbReference>
<comment type="similarity">
    <text evidence="1">Belongs to the 'phage' integrase family.</text>
</comment>
<sequence length="361" mass="41718">MGSIQQLPDKRYKVTVTVGYVYTKDGKKKQKRHSRIVKSMREARELLREYDKSSSKDYTLQEVIHMYFHDKDIKISTQKTIESVFNTCLSSLYKRNIGSIRGKDIDSILSDMDAADTTMRTRSTKIQSLFLYAKHKGIIEHVPEFSARGSMFHTRTMKILPSVNEIQHILEYVREHSSYPYLYHMMLLIVSSGIRVGEACVLQWKNIDMANDTISILNTVTRGQTNFELSDRAKTAKSIRIIPVEYSVLEIINEIPKESPYVFFGRKKSFVPPATINRNARKLFDALGYPKLRMYDLRHFHATQLLANGVDIKTVSHRLGHTSPMTTLNVYTHYVEDNDRKAAEMIGDLVLKKCLDTRDKH</sequence>
<dbReference type="PANTHER" id="PTHR30349">
    <property type="entry name" value="PHAGE INTEGRASE-RELATED"/>
    <property type="match status" value="1"/>
</dbReference>
<evidence type="ECO:0000313" key="5">
    <source>
        <dbReference type="EMBL" id="EEX69947.1"/>
    </source>
</evidence>
<protein>
    <submittedName>
        <fullName evidence="5">Site-specific recombinase, phage integrase family</fullName>
    </submittedName>
</protein>
<dbReference type="GO" id="GO:0006310">
    <property type="term" value="P:DNA recombination"/>
    <property type="evidence" value="ECO:0007669"/>
    <property type="project" value="UniProtKB-KW"/>
</dbReference>
<dbReference type="SUPFAM" id="SSF56349">
    <property type="entry name" value="DNA breaking-rejoining enzymes"/>
    <property type="match status" value="1"/>
</dbReference>
<evidence type="ECO:0000256" key="1">
    <source>
        <dbReference type="ARBA" id="ARBA00008857"/>
    </source>
</evidence>
<feature type="domain" description="Tyr recombinase" evidence="4">
    <location>
        <begin position="155"/>
        <end position="344"/>
    </location>
</feature>
<evidence type="ECO:0000313" key="6">
    <source>
        <dbReference type="Proteomes" id="UP000003671"/>
    </source>
</evidence>
<keyword evidence="6" id="KW-1185">Reference proteome</keyword>
<dbReference type="STRING" id="500635.MITSMUL_03078"/>
<dbReference type="Gene3D" id="1.10.150.130">
    <property type="match status" value="1"/>
</dbReference>
<keyword evidence="2" id="KW-0238">DNA-binding</keyword>
<gene>
    <name evidence="5" type="ORF">MITSMUL_03078</name>
</gene>